<accession>A0A7Y0WT83</accession>
<dbReference type="AlphaFoldDB" id="A0A7Y0WT83"/>
<keyword evidence="4" id="KW-0720">Serine protease</keyword>
<dbReference type="GO" id="GO:0008236">
    <property type="term" value="F:serine-type peptidase activity"/>
    <property type="evidence" value="ECO:0007669"/>
    <property type="project" value="UniProtKB-KW"/>
</dbReference>
<evidence type="ECO:0000259" key="7">
    <source>
        <dbReference type="Pfam" id="PF01343"/>
    </source>
</evidence>
<feature type="transmembrane region" description="Helical" evidence="6">
    <location>
        <begin position="70"/>
        <end position="91"/>
    </location>
</feature>
<keyword evidence="9" id="KW-1185">Reference proteome</keyword>
<dbReference type="GO" id="GO:0006508">
    <property type="term" value="P:proteolysis"/>
    <property type="evidence" value="ECO:0007669"/>
    <property type="project" value="UniProtKB-KW"/>
</dbReference>
<comment type="caution">
    <text evidence="8">The sequence shown here is derived from an EMBL/GenBank/DDBJ whole genome shotgun (WGS) entry which is preliminary data.</text>
</comment>
<dbReference type="InterPro" id="IPR047272">
    <property type="entry name" value="S49_SppA_C"/>
</dbReference>
<evidence type="ECO:0000256" key="4">
    <source>
        <dbReference type="ARBA" id="ARBA00022825"/>
    </source>
</evidence>
<evidence type="ECO:0000256" key="1">
    <source>
        <dbReference type="ARBA" id="ARBA00008683"/>
    </source>
</evidence>
<dbReference type="PANTHER" id="PTHR42987">
    <property type="entry name" value="PEPTIDASE S49"/>
    <property type="match status" value="1"/>
</dbReference>
<feature type="region of interest" description="Disordered" evidence="5">
    <location>
        <begin position="1"/>
        <end position="42"/>
    </location>
</feature>
<evidence type="ECO:0000256" key="5">
    <source>
        <dbReference type="SAM" id="MobiDB-lite"/>
    </source>
</evidence>
<proteinExistence type="inferred from homology"/>
<sequence length="354" mass="38656">MSDWESDKNPGWGSEPENGAKSGADSEGGKPSGSRKKPAIPPESARDWKLIEKLVMSLQSEQRKSRRWGIFFKLLTFGYLFALLIMFQFPFGGALESATKGRHTALVEVEGTIAADELASADNIAGALRTAFDAENSVAVILRINSPGGSPVQSGYIYDEIVRLRDEYPDKKLYAVISDIGASGAYYIAAAADEIYADKASLVGSIGVVAGGFGFTGIMDKLGIDRRLYTAGENKAFLDPFSPEEKEEVQFWEGVLETTHSQFIESVRKGRGDRLADDERLFSGLIWSGEQALELGLIDGLGSSSHVARQVIGQEDMVDYSRRRSPLQDIVDQFGVSVGSGIARYITESRFELR</sequence>
<reference evidence="8 9" key="1">
    <citation type="submission" date="2020-04" db="EMBL/GenBank/DDBJ databases">
        <title>Marinobacter oceani sp. nov., isolated from marine solar saltern.</title>
        <authorList>
            <person name="Chen X.-Y."/>
        </authorList>
    </citation>
    <scope>NUCLEOTIDE SEQUENCE [LARGE SCALE GENOMIC DNA]</scope>
    <source>
        <strain evidence="8 9">W62</strain>
    </source>
</reference>
<keyword evidence="2" id="KW-0645">Protease</keyword>
<dbReference type="EMBL" id="JABCKY010000005">
    <property type="protein sequence ID" value="NMT64629.1"/>
    <property type="molecule type" value="Genomic_DNA"/>
</dbReference>
<dbReference type="InterPro" id="IPR029045">
    <property type="entry name" value="ClpP/crotonase-like_dom_sf"/>
</dbReference>
<dbReference type="Gene3D" id="3.90.226.10">
    <property type="entry name" value="2-enoyl-CoA Hydratase, Chain A, domain 1"/>
    <property type="match status" value="1"/>
</dbReference>
<keyword evidence="6" id="KW-0472">Membrane</keyword>
<dbReference type="PANTHER" id="PTHR42987:SF8">
    <property type="entry name" value="PROTEINASE"/>
    <property type="match status" value="1"/>
</dbReference>
<evidence type="ECO:0000313" key="9">
    <source>
        <dbReference type="Proteomes" id="UP000567186"/>
    </source>
</evidence>
<keyword evidence="6" id="KW-1133">Transmembrane helix</keyword>
<keyword evidence="3" id="KW-0378">Hydrolase</keyword>
<gene>
    <name evidence="8" type="ORF">HIU99_13615</name>
</gene>
<dbReference type="CDD" id="cd07023">
    <property type="entry name" value="S49_Sppa_N_C"/>
    <property type="match status" value="1"/>
</dbReference>
<evidence type="ECO:0000256" key="6">
    <source>
        <dbReference type="SAM" id="Phobius"/>
    </source>
</evidence>
<dbReference type="SUPFAM" id="SSF52096">
    <property type="entry name" value="ClpP/crotonase"/>
    <property type="match status" value="1"/>
</dbReference>
<organism evidence="8 9">
    <name type="scientific">Marinobacter orientalis</name>
    <dbReference type="NCBI Taxonomy" id="1928859"/>
    <lineage>
        <taxon>Bacteria</taxon>
        <taxon>Pseudomonadati</taxon>
        <taxon>Pseudomonadota</taxon>
        <taxon>Gammaproteobacteria</taxon>
        <taxon>Pseudomonadales</taxon>
        <taxon>Marinobacteraceae</taxon>
        <taxon>Marinobacter</taxon>
    </lineage>
</organism>
<dbReference type="RefSeq" id="WP_135956151.1">
    <property type="nucleotide sequence ID" value="NZ_JABCKY010000005.1"/>
</dbReference>
<dbReference type="InterPro" id="IPR002142">
    <property type="entry name" value="Peptidase_S49"/>
</dbReference>
<name>A0A7Y0WT83_9GAMM</name>
<evidence type="ECO:0000256" key="2">
    <source>
        <dbReference type="ARBA" id="ARBA00022670"/>
    </source>
</evidence>
<dbReference type="OrthoDB" id="9764363at2"/>
<comment type="similarity">
    <text evidence="1">Belongs to the peptidase S49 family.</text>
</comment>
<feature type="domain" description="Peptidase S49" evidence="7">
    <location>
        <begin position="170"/>
        <end position="310"/>
    </location>
</feature>
<evidence type="ECO:0000256" key="3">
    <source>
        <dbReference type="ARBA" id="ARBA00022801"/>
    </source>
</evidence>
<dbReference type="Pfam" id="PF01343">
    <property type="entry name" value="Peptidase_S49"/>
    <property type="match status" value="1"/>
</dbReference>
<protein>
    <submittedName>
        <fullName evidence="8">S49 family peptidase</fullName>
    </submittedName>
</protein>
<keyword evidence="6" id="KW-0812">Transmembrane</keyword>
<evidence type="ECO:0000313" key="8">
    <source>
        <dbReference type="EMBL" id="NMT64629.1"/>
    </source>
</evidence>
<dbReference type="Gene3D" id="6.20.330.10">
    <property type="match status" value="1"/>
</dbReference>
<dbReference type="Proteomes" id="UP000567186">
    <property type="component" value="Unassembled WGS sequence"/>
</dbReference>